<dbReference type="OrthoDB" id="21595at2759"/>
<feature type="domain" description="Calponin-homology (CH)" evidence="1">
    <location>
        <begin position="26"/>
        <end position="135"/>
    </location>
</feature>
<dbReference type="AlphaFoldDB" id="Q758W9"/>
<dbReference type="FunCoup" id="Q758W9">
    <property type="interactions" value="879"/>
</dbReference>
<dbReference type="Proteomes" id="UP000000591">
    <property type="component" value="Chromosome IV"/>
</dbReference>
<organism evidence="2 3">
    <name type="scientific">Eremothecium gossypii (strain ATCC 10895 / CBS 109.51 / FGSC 9923 / NRRL Y-1056)</name>
    <name type="common">Yeast</name>
    <name type="synonym">Ashbya gossypii</name>
    <dbReference type="NCBI Taxonomy" id="284811"/>
    <lineage>
        <taxon>Eukaryota</taxon>
        <taxon>Fungi</taxon>
        <taxon>Dikarya</taxon>
        <taxon>Ascomycota</taxon>
        <taxon>Saccharomycotina</taxon>
        <taxon>Saccharomycetes</taxon>
        <taxon>Saccharomycetales</taxon>
        <taxon>Saccharomycetaceae</taxon>
        <taxon>Eremothecium</taxon>
    </lineage>
</organism>
<dbReference type="HOGENOM" id="CLU_055232_2_1_1"/>
<evidence type="ECO:0000313" key="2">
    <source>
        <dbReference type="EMBL" id="AAS52328.2"/>
    </source>
</evidence>
<dbReference type="PRINTS" id="PR00888">
    <property type="entry name" value="SM22CALPONIN"/>
</dbReference>
<dbReference type="KEGG" id="ago:AGOS_ADR409W"/>
<dbReference type="STRING" id="284811.Q758W9"/>
<accession>Q758W9</accession>
<dbReference type="Pfam" id="PF00307">
    <property type="entry name" value="CH"/>
    <property type="match status" value="1"/>
</dbReference>
<sequence>MSYGVKPDVTTLDDDLRLLRDSKFSAETVDQIKTWLYAVLNEAAPKGPLLEQLHDGVVLCRLANALLSADDNNAQLLPWKQSRMPFVQMEHISRFLTFARAYGVPEDELFQTVDLYEQKDPASVYLSFIALSRYAHRRHPELFPVIGPQLARKRPPPRPKPNHLRAAAWSTQEYGYMGGANQSTERVVFGRRRNINPDDR</sequence>
<dbReference type="GO" id="GO:0030674">
    <property type="term" value="F:protein-macromolecule adaptor activity"/>
    <property type="evidence" value="ECO:0007669"/>
    <property type="project" value="EnsemblFungi"/>
</dbReference>
<dbReference type="RefSeq" id="NP_984504.2">
    <property type="nucleotide sequence ID" value="NM_209857.2"/>
</dbReference>
<protein>
    <submittedName>
        <fullName evidence="2">ADR409Wp</fullName>
    </submittedName>
</protein>
<name>Q758W9_EREGS</name>
<dbReference type="InterPro" id="IPR036872">
    <property type="entry name" value="CH_dom_sf"/>
</dbReference>
<evidence type="ECO:0000259" key="1">
    <source>
        <dbReference type="PROSITE" id="PS50021"/>
    </source>
</evidence>
<dbReference type="PANTHER" id="PTHR47385:SF14">
    <property type="entry name" value="TRANSGELIN"/>
    <property type="match status" value="1"/>
</dbReference>
<dbReference type="GO" id="GO:0030479">
    <property type="term" value="C:actin cortical patch"/>
    <property type="evidence" value="ECO:0007669"/>
    <property type="project" value="EnsemblFungi"/>
</dbReference>
<reference evidence="3" key="2">
    <citation type="journal article" date="2013" name="G3 (Bethesda)">
        <title>Genomes of Ashbya fungi isolated from insects reveal four mating-type loci, numerous translocations, lack of transposons, and distinct gene duplications.</title>
        <authorList>
            <person name="Dietrich F.S."/>
            <person name="Voegeli S."/>
            <person name="Kuo S."/>
            <person name="Philippsen P."/>
        </authorList>
    </citation>
    <scope>GENOME REANNOTATION</scope>
    <source>
        <strain evidence="3">ATCC 10895 / CBS 109.51 / FGSC 9923 / NRRL Y-1056</strain>
    </source>
</reference>
<keyword evidence="3" id="KW-1185">Reference proteome</keyword>
<dbReference type="InParanoid" id="Q758W9"/>
<dbReference type="GO" id="GO:0015629">
    <property type="term" value="C:actin cytoskeleton"/>
    <property type="evidence" value="ECO:0000318"/>
    <property type="project" value="GO_Central"/>
</dbReference>
<dbReference type="EMBL" id="AE016817">
    <property type="protein sequence ID" value="AAS52328.2"/>
    <property type="molecule type" value="Genomic_DNA"/>
</dbReference>
<evidence type="ECO:0000313" key="3">
    <source>
        <dbReference type="Proteomes" id="UP000000591"/>
    </source>
</evidence>
<reference evidence="2 3" key="1">
    <citation type="journal article" date="2004" name="Science">
        <title>The Ashbya gossypii genome as a tool for mapping the ancient Saccharomyces cerevisiae genome.</title>
        <authorList>
            <person name="Dietrich F.S."/>
            <person name="Voegeli S."/>
            <person name="Brachat S."/>
            <person name="Lerch A."/>
            <person name="Gates K."/>
            <person name="Steiner S."/>
            <person name="Mohr C."/>
            <person name="Pohlmann R."/>
            <person name="Luedi P."/>
            <person name="Choi S."/>
            <person name="Wing R.A."/>
            <person name="Flavier A."/>
            <person name="Gaffney T.D."/>
            <person name="Philippsen P."/>
        </authorList>
    </citation>
    <scope>NUCLEOTIDE SEQUENCE [LARGE SCALE GENOMIC DNA]</scope>
    <source>
        <strain evidence="3">ATCC 10895 / CBS 109.51 / FGSC 9923 / NRRL Y-1056</strain>
    </source>
</reference>
<dbReference type="GO" id="GO:0007015">
    <property type="term" value="P:actin filament organization"/>
    <property type="evidence" value="ECO:0000318"/>
    <property type="project" value="GO_Central"/>
</dbReference>
<dbReference type="SUPFAM" id="SSF47576">
    <property type="entry name" value="Calponin-homology domain, CH-domain"/>
    <property type="match status" value="1"/>
</dbReference>
<dbReference type="SMART" id="SM00033">
    <property type="entry name" value="CH"/>
    <property type="match status" value="1"/>
</dbReference>
<proteinExistence type="predicted"/>
<dbReference type="InterPro" id="IPR003096">
    <property type="entry name" value="SM22_calponin"/>
</dbReference>
<dbReference type="GeneID" id="4620669"/>
<dbReference type="OMA" id="WIKTITG"/>
<dbReference type="Gene3D" id="1.10.418.10">
    <property type="entry name" value="Calponin-like domain"/>
    <property type="match status" value="1"/>
</dbReference>
<dbReference type="InterPro" id="IPR050606">
    <property type="entry name" value="Calponin-like"/>
</dbReference>
<dbReference type="InterPro" id="IPR001715">
    <property type="entry name" value="CH_dom"/>
</dbReference>
<dbReference type="eggNOG" id="KOG2046">
    <property type="taxonomic scope" value="Eukaryota"/>
</dbReference>
<dbReference type="PANTHER" id="PTHR47385">
    <property type="entry name" value="CALPONIN"/>
    <property type="match status" value="1"/>
</dbReference>
<dbReference type="PROSITE" id="PS50021">
    <property type="entry name" value="CH"/>
    <property type="match status" value="1"/>
</dbReference>
<dbReference type="GO" id="GO:0051015">
    <property type="term" value="F:actin filament binding"/>
    <property type="evidence" value="ECO:0000318"/>
    <property type="project" value="GO_Central"/>
</dbReference>
<gene>
    <name evidence="2" type="ORF">AGOS_ADR409W</name>
</gene>